<reference evidence="6 7" key="1">
    <citation type="journal article" date="2014" name="Nat. Genet.">
        <title>Whole-genome sequence of a flatfish provides insights into ZW sex chromosome evolution and adaptation to a benthic lifestyle.</title>
        <authorList>
            <person name="Chen S."/>
            <person name="Zhang G."/>
            <person name="Shao C."/>
            <person name="Huang Q."/>
            <person name="Liu G."/>
            <person name="Zhang P."/>
            <person name="Song W."/>
            <person name="An N."/>
            <person name="Chalopin D."/>
            <person name="Volff J.N."/>
            <person name="Hong Y."/>
            <person name="Li Q."/>
            <person name="Sha Z."/>
            <person name="Zhou H."/>
            <person name="Xie M."/>
            <person name="Yu Q."/>
            <person name="Liu Y."/>
            <person name="Xiang H."/>
            <person name="Wang N."/>
            <person name="Wu K."/>
            <person name="Yang C."/>
            <person name="Zhou Q."/>
            <person name="Liao X."/>
            <person name="Yang L."/>
            <person name="Hu Q."/>
            <person name="Zhang J."/>
            <person name="Meng L."/>
            <person name="Jin L."/>
            <person name="Tian Y."/>
            <person name="Lian J."/>
            <person name="Yang J."/>
            <person name="Miao G."/>
            <person name="Liu S."/>
            <person name="Liang Z."/>
            <person name="Yan F."/>
            <person name="Li Y."/>
            <person name="Sun B."/>
            <person name="Zhang H."/>
            <person name="Zhang J."/>
            <person name="Zhu Y."/>
            <person name="Du M."/>
            <person name="Zhao Y."/>
            <person name="Schartl M."/>
            <person name="Tang Q."/>
            <person name="Wang J."/>
        </authorList>
    </citation>
    <scope>NUCLEOTIDE SEQUENCE</scope>
</reference>
<dbReference type="Ensembl" id="ENSCSET00000011098.1">
    <property type="protein sequence ID" value="ENSCSEP00000010965.1"/>
    <property type="gene ID" value="ENSCSEG00000007029.1"/>
</dbReference>
<evidence type="ECO:0000256" key="3">
    <source>
        <dbReference type="ARBA" id="ARBA00023134"/>
    </source>
</evidence>
<dbReference type="Pfam" id="PF04548">
    <property type="entry name" value="AIG1"/>
    <property type="match status" value="1"/>
</dbReference>
<keyword evidence="3" id="KW-0342">GTP-binding</keyword>
<organism evidence="6 7">
    <name type="scientific">Cynoglossus semilaevis</name>
    <name type="common">Tongue sole</name>
    <dbReference type="NCBI Taxonomy" id="244447"/>
    <lineage>
        <taxon>Eukaryota</taxon>
        <taxon>Metazoa</taxon>
        <taxon>Chordata</taxon>
        <taxon>Craniata</taxon>
        <taxon>Vertebrata</taxon>
        <taxon>Euteleostomi</taxon>
        <taxon>Actinopterygii</taxon>
        <taxon>Neopterygii</taxon>
        <taxon>Teleostei</taxon>
        <taxon>Neoteleostei</taxon>
        <taxon>Acanthomorphata</taxon>
        <taxon>Carangaria</taxon>
        <taxon>Pleuronectiformes</taxon>
        <taxon>Pleuronectoidei</taxon>
        <taxon>Cynoglossidae</taxon>
        <taxon>Cynoglossinae</taxon>
        <taxon>Cynoglossus</taxon>
    </lineage>
</organism>
<evidence type="ECO:0000313" key="7">
    <source>
        <dbReference type="Proteomes" id="UP000265120"/>
    </source>
</evidence>
<dbReference type="OMA" id="RKCDLES"/>
<dbReference type="InParanoid" id="A0A3P8VET2"/>
<dbReference type="PROSITE" id="PS51720">
    <property type="entry name" value="G_AIG1"/>
    <property type="match status" value="1"/>
</dbReference>
<dbReference type="STRING" id="244447.ENSCSEP00000010965"/>
<evidence type="ECO:0000313" key="6">
    <source>
        <dbReference type="Ensembl" id="ENSCSEP00000010965.1"/>
    </source>
</evidence>
<dbReference type="PANTHER" id="PTHR10903:SF170">
    <property type="entry name" value="GTPASE IMAP FAMILY MEMBER 7"/>
    <property type="match status" value="1"/>
</dbReference>
<dbReference type="GO" id="GO:0005525">
    <property type="term" value="F:GTP binding"/>
    <property type="evidence" value="ECO:0007669"/>
    <property type="project" value="UniProtKB-KW"/>
</dbReference>
<dbReference type="CDD" id="cd01852">
    <property type="entry name" value="AIG1"/>
    <property type="match status" value="1"/>
</dbReference>
<keyword evidence="2" id="KW-0547">Nucleotide-binding</keyword>
<evidence type="ECO:0000259" key="5">
    <source>
        <dbReference type="PROSITE" id="PS51720"/>
    </source>
</evidence>
<dbReference type="PANTHER" id="PTHR10903">
    <property type="entry name" value="GTPASE, IMAP FAMILY MEMBER-RELATED"/>
    <property type="match status" value="1"/>
</dbReference>
<proteinExistence type="inferred from homology"/>
<keyword evidence="7" id="KW-1185">Reference proteome</keyword>
<dbReference type="InterPro" id="IPR027417">
    <property type="entry name" value="P-loop_NTPase"/>
</dbReference>
<dbReference type="FunFam" id="3.40.50.300:FF:000366">
    <property type="entry name" value="GTPase, IMAP family member 2"/>
    <property type="match status" value="1"/>
</dbReference>
<reference evidence="6" key="3">
    <citation type="submission" date="2025-09" db="UniProtKB">
        <authorList>
            <consortium name="Ensembl"/>
        </authorList>
    </citation>
    <scope>IDENTIFICATION</scope>
</reference>
<reference evidence="6" key="2">
    <citation type="submission" date="2025-08" db="UniProtKB">
        <authorList>
            <consortium name="Ensembl"/>
        </authorList>
    </citation>
    <scope>IDENTIFICATION</scope>
</reference>
<dbReference type="Gene3D" id="3.40.50.300">
    <property type="entry name" value="P-loop containing nucleotide triphosphate hydrolases"/>
    <property type="match status" value="1"/>
</dbReference>
<evidence type="ECO:0000256" key="4">
    <source>
        <dbReference type="SAM" id="MobiDB-lite"/>
    </source>
</evidence>
<evidence type="ECO:0000256" key="1">
    <source>
        <dbReference type="ARBA" id="ARBA00008535"/>
    </source>
</evidence>
<dbReference type="InterPro" id="IPR006703">
    <property type="entry name" value="G_AIG1"/>
</dbReference>
<comment type="similarity">
    <text evidence="1">Belongs to the TRAFAC class TrmE-Era-EngA-EngB-Septin-like GTPase superfamily. AIG1/Toc34/Toc159-like paraseptin GTPase family. IAN subfamily.</text>
</comment>
<dbReference type="AlphaFoldDB" id="A0A3P8VET2"/>
<feature type="domain" description="AIG1-type G" evidence="5">
    <location>
        <begin position="33"/>
        <end position="244"/>
    </location>
</feature>
<dbReference type="Proteomes" id="UP000265120">
    <property type="component" value="Chromosome 17"/>
</dbReference>
<feature type="region of interest" description="Disordered" evidence="4">
    <location>
        <begin position="253"/>
        <end position="273"/>
    </location>
</feature>
<protein>
    <submittedName>
        <fullName evidence="6">Si:ch1073-322p19.1</fullName>
    </submittedName>
</protein>
<accession>A0A3P8VET2</accession>
<dbReference type="GeneTree" id="ENSGT00940000166743"/>
<dbReference type="InterPro" id="IPR045058">
    <property type="entry name" value="GIMA/IAN/Toc"/>
</dbReference>
<evidence type="ECO:0000256" key="2">
    <source>
        <dbReference type="ARBA" id="ARBA00022741"/>
    </source>
</evidence>
<dbReference type="SUPFAM" id="SSF52540">
    <property type="entry name" value="P-loop containing nucleoside triphosphate hydrolases"/>
    <property type="match status" value="1"/>
</dbReference>
<sequence>MSNGEDSAGREEELVLPLDVIPLQWPNCDAMWSEELRLVLIGKTGSGKSASGNTILGRRHFLSQLSASSVTEVCEVGSRELAAEEAVTHSRMKRVTVVDMPGFGDTRLSAEQIHAEVAKCVALCAPGPHAFLLVVPLGRYTESENQAVCEMTQIFGEAAVRDHTVILFTRGDDLGSVDIEEYLTKTAPAELKALIDRCGSRYHVLNNRETSNTVQVKELLMKIDRMVQQTDTGFYTNALFLEAEAAIREEQRSMMREREERDGEDEVGNSNSMEEEAHILKWRKCDRGFKRKRGSGSGPPRLCRSEVERGSDEDFRVERGKRRSLFSVVRDRVRTTLFGSTSTAVDRRCLHCSCMVQTRTRAALSPRVLQRVKTLVAAGATGLAVGAMFGAAVPLAAAAGASLVGNSVGFAAGQLAGMSVTGGAGVGKAVGAIVAAASGKTALALGAATGGVIGGSAGALIGTTAASPMEGALDTLGQVSTIGVTAVGVATGVGASLGAGAALSTVFQGAGIVGPAGVALETAAAEAAVGVATGVGASLGAGAALSTVFQGAGIVGPAGVALETAAAESANIPVVATNVPAVAANVPAVVANVPVIAANVPAIAANVPAVAANIPAVVANVPAVATNVPAAVANVPAAVANAPAVAANIPAVAANAPAAVANVPAGVANVPAVAGSPGVVPTTSSTCILSAVTEISKAVTAAALAGGLMVKVVKEKVRSGTSETDYSEKMSYEIHLNK</sequence>
<name>A0A3P8VET2_CYNSE</name>